<dbReference type="SUPFAM" id="SSF47203">
    <property type="entry name" value="Acyl-CoA dehydrogenase C-terminal domain-like"/>
    <property type="match status" value="1"/>
</dbReference>
<evidence type="ECO:0000259" key="3">
    <source>
        <dbReference type="Pfam" id="PF08028"/>
    </source>
</evidence>
<comment type="caution">
    <text evidence="4">The sequence shown here is derived from an EMBL/GenBank/DDBJ whole genome shotgun (WGS) entry which is preliminary data.</text>
</comment>
<dbReference type="Pfam" id="PF02771">
    <property type="entry name" value="Acyl-CoA_dh_N"/>
    <property type="match status" value="1"/>
</dbReference>
<sequence>MTIVDNEVELQAARSPWNGHASPEELDHWSRTAEDVAAALAADVLERDRRNVDPHAEVELLRRSGLLNLIIPAEWGGRGGHWESALHAVRILARTDASIAQILAYHYANLGAVVFYGSAEVQERLFRRSAQAGWSWGDSVNPVDPSLELVPDGNGYRLEGIKHFSTGASVGNAILVNAVISAGEDQGKFLALAVDHDRAGIEYLGNWDALGQRLSASGSVKYRGVQITSEDIIGEVGEEPFSTLVTPYIQLAFGNLYLGIAQGALARGREITLGRRNSWFLSSAETYAQDPLTQRVYGELDSRIAAVEALADRINRRFDGVIAAGGQLTAEARAEHAIEIARLKVVSSEVGVDTANRIFEVTGSSSAKSAVGLDLFWRNIRTHSLHDPVDYKKVEVGANYLLGEVQPISLYT</sequence>
<keyword evidence="1" id="KW-0560">Oxidoreductase</keyword>
<reference evidence="4 5" key="1">
    <citation type="submission" date="2020-08" db="EMBL/GenBank/DDBJ databases">
        <title>A Genomic Blueprint of the Chicken Gut Microbiome.</title>
        <authorList>
            <person name="Gilroy R."/>
            <person name="Ravi A."/>
            <person name="Getino M."/>
            <person name="Pursley I."/>
            <person name="Horton D.L."/>
            <person name="Alikhan N.-F."/>
            <person name="Baker D."/>
            <person name="Gharbi K."/>
            <person name="Hall N."/>
            <person name="Watson M."/>
            <person name="Adriaenssens E.M."/>
            <person name="Foster-Nyarko E."/>
            <person name="Jarju S."/>
            <person name="Secka A."/>
            <person name="Antonio M."/>
            <person name="Oren A."/>
            <person name="Chaudhuri R."/>
            <person name="La Ragione R.M."/>
            <person name="Hildebrand F."/>
            <person name="Pallen M.J."/>
        </authorList>
    </citation>
    <scope>NUCLEOTIDE SEQUENCE [LARGE SCALE GENOMIC DNA]</scope>
    <source>
        <strain evidence="4 5">Sa2CUA1</strain>
    </source>
</reference>
<gene>
    <name evidence="4" type="ORF">H9639_07110</name>
</gene>
<dbReference type="Proteomes" id="UP000609874">
    <property type="component" value="Unassembled WGS sequence"/>
</dbReference>
<dbReference type="InterPro" id="IPR013107">
    <property type="entry name" value="Acyl-CoA_DH_C"/>
</dbReference>
<name>A0ABR8UR84_9MICC</name>
<dbReference type="InterPro" id="IPR036250">
    <property type="entry name" value="AcylCo_DH-like_C"/>
</dbReference>
<keyword evidence="5" id="KW-1185">Reference proteome</keyword>
<dbReference type="Gene3D" id="2.40.110.10">
    <property type="entry name" value="Butyryl-CoA Dehydrogenase, subunit A, domain 2"/>
    <property type="match status" value="1"/>
</dbReference>
<dbReference type="SUPFAM" id="SSF56645">
    <property type="entry name" value="Acyl-CoA dehydrogenase NM domain-like"/>
    <property type="match status" value="1"/>
</dbReference>
<evidence type="ECO:0000259" key="2">
    <source>
        <dbReference type="Pfam" id="PF02771"/>
    </source>
</evidence>
<proteinExistence type="predicted"/>
<feature type="domain" description="Acyl-CoA dehydrogenase/oxidase N-terminal" evidence="2">
    <location>
        <begin position="28"/>
        <end position="130"/>
    </location>
</feature>
<evidence type="ECO:0000313" key="5">
    <source>
        <dbReference type="Proteomes" id="UP000609874"/>
    </source>
</evidence>
<dbReference type="InterPro" id="IPR013786">
    <property type="entry name" value="AcylCoA_DH/ox_N"/>
</dbReference>
<dbReference type="PIRSF" id="PIRSF016578">
    <property type="entry name" value="HsaA"/>
    <property type="match status" value="1"/>
</dbReference>
<dbReference type="PANTHER" id="PTHR43884">
    <property type="entry name" value="ACYL-COA DEHYDROGENASE"/>
    <property type="match status" value="1"/>
</dbReference>
<dbReference type="Gene3D" id="1.10.540.10">
    <property type="entry name" value="Acyl-CoA dehydrogenase/oxidase, N-terminal domain"/>
    <property type="match status" value="1"/>
</dbReference>
<dbReference type="RefSeq" id="WP_191807385.1">
    <property type="nucleotide sequence ID" value="NZ_JACSQD010000002.1"/>
</dbReference>
<dbReference type="InterPro" id="IPR037069">
    <property type="entry name" value="AcylCoA_DH/ox_N_sf"/>
</dbReference>
<dbReference type="PANTHER" id="PTHR43884:SF12">
    <property type="entry name" value="ISOVALERYL-COA DEHYDROGENASE, MITOCHONDRIAL-RELATED"/>
    <property type="match status" value="1"/>
</dbReference>
<dbReference type="EMBL" id="JACSQD010000002">
    <property type="protein sequence ID" value="MBD7995062.1"/>
    <property type="molecule type" value="Genomic_DNA"/>
</dbReference>
<dbReference type="InterPro" id="IPR046373">
    <property type="entry name" value="Acyl-CoA_Oxase/DH_mid-dom_sf"/>
</dbReference>
<feature type="domain" description="Acyl-CoA dehydrogenase C-terminal" evidence="3">
    <location>
        <begin position="252"/>
        <end position="387"/>
    </location>
</feature>
<organism evidence="4 5">
    <name type="scientific">Arthrobacter gallicola</name>
    <dbReference type="NCBI Taxonomy" id="2762225"/>
    <lineage>
        <taxon>Bacteria</taxon>
        <taxon>Bacillati</taxon>
        <taxon>Actinomycetota</taxon>
        <taxon>Actinomycetes</taxon>
        <taxon>Micrococcales</taxon>
        <taxon>Micrococcaceae</taxon>
        <taxon>Arthrobacter</taxon>
    </lineage>
</organism>
<accession>A0ABR8UR84</accession>
<protein>
    <submittedName>
        <fullName evidence="4">Acyl-CoA dehydrogenase family protein</fullName>
    </submittedName>
</protein>
<dbReference type="Pfam" id="PF08028">
    <property type="entry name" value="Acyl-CoA_dh_2"/>
    <property type="match status" value="1"/>
</dbReference>
<dbReference type="Gene3D" id="1.20.140.10">
    <property type="entry name" value="Butyryl-CoA Dehydrogenase, subunit A, domain 3"/>
    <property type="match status" value="1"/>
</dbReference>
<dbReference type="InterPro" id="IPR009100">
    <property type="entry name" value="AcylCoA_DH/oxidase_NM_dom_sf"/>
</dbReference>
<evidence type="ECO:0000256" key="1">
    <source>
        <dbReference type="ARBA" id="ARBA00023002"/>
    </source>
</evidence>
<evidence type="ECO:0000313" key="4">
    <source>
        <dbReference type="EMBL" id="MBD7995062.1"/>
    </source>
</evidence>